<feature type="compositionally biased region" description="Basic and acidic residues" evidence="1">
    <location>
        <begin position="636"/>
        <end position="647"/>
    </location>
</feature>
<name>A0A165S0V8_9AGAM</name>
<feature type="compositionally biased region" description="Basic and acidic residues" evidence="1">
    <location>
        <begin position="761"/>
        <end position="771"/>
    </location>
</feature>
<dbReference type="Proteomes" id="UP000076761">
    <property type="component" value="Unassembled WGS sequence"/>
</dbReference>
<feature type="compositionally biased region" description="Basic and acidic residues" evidence="1">
    <location>
        <begin position="207"/>
        <end position="221"/>
    </location>
</feature>
<proteinExistence type="predicted"/>
<dbReference type="InParanoid" id="A0A165S0V8"/>
<feature type="region of interest" description="Disordered" evidence="1">
    <location>
        <begin position="549"/>
        <end position="605"/>
    </location>
</feature>
<feature type="compositionally biased region" description="Basic residues" evidence="1">
    <location>
        <begin position="648"/>
        <end position="660"/>
    </location>
</feature>
<feature type="compositionally biased region" description="Low complexity" evidence="1">
    <location>
        <begin position="745"/>
        <end position="754"/>
    </location>
</feature>
<dbReference type="STRING" id="1314782.A0A165S0V8"/>
<feature type="region of interest" description="Disordered" evidence="1">
    <location>
        <begin position="636"/>
        <end position="875"/>
    </location>
</feature>
<feature type="compositionally biased region" description="Low complexity" evidence="1">
    <location>
        <begin position="663"/>
        <end position="676"/>
    </location>
</feature>
<reference evidence="2 3" key="1">
    <citation type="journal article" date="2016" name="Mol. Biol. Evol.">
        <title>Comparative Genomics of Early-Diverging Mushroom-Forming Fungi Provides Insights into the Origins of Lignocellulose Decay Capabilities.</title>
        <authorList>
            <person name="Nagy L.G."/>
            <person name="Riley R."/>
            <person name="Tritt A."/>
            <person name="Adam C."/>
            <person name="Daum C."/>
            <person name="Floudas D."/>
            <person name="Sun H."/>
            <person name="Yadav J.S."/>
            <person name="Pangilinan J."/>
            <person name="Larsson K.H."/>
            <person name="Matsuura K."/>
            <person name="Barry K."/>
            <person name="Labutti K."/>
            <person name="Kuo R."/>
            <person name="Ohm R.A."/>
            <person name="Bhattacharya S.S."/>
            <person name="Shirouzu T."/>
            <person name="Yoshinaga Y."/>
            <person name="Martin F.M."/>
            <person name="Grigoriev I.V."/>
            <person name="Hibbett D.S."/>
        </authorList>
    </citation>
    <scope>NUCLEOTIDE SEQUENCE [LARGE SCALE GENOMIC DNA]</scope>
    <source>
        <strain evidence="2 3">HHB14362 ss-1</strain>
    </source>
</reference>
<feature type="region of interest" description="Disordered" evidence="1">
    <location>
        <begin position="128"/>
        <end position="223"/>
    </location>
</feature>
<protein>
    <submittedName>
        <fullName evidence="2">Uncharacterized protein</fullName>
    </submittedName>
</protein>
<sequence>MAAFSRLQLAAALIEYDNDPSNPDVPFRSAHDSAIFAHLRRASGLQSAARKSTDYLGVALPSEAGSGSGGGRESTALDNIRKSRASMDGLRNPFGAAEEEHEETEEEHQHDMDLDLSSWGLDAFLKKEKGEKGAKKPGPKTRSEVLPNPHPVKLEGDNNGEGPSRRPQLGSRSMSMSGLDNFGEGGAFLDPRSNPPRRASYGTPLDIPERHTDSPRPTHERAKSHHALIANMPGTPPLYSVPFPSKSPAPSEILALGSTDELNNVPRAGSPDRHSQFLNRISQGFEENTFAVRPPSPSRTSRFDPKAMAHQRTMSNASWGTQALLNDAVSIAPSGMDRNHERRYSKWDLMRPKVLVMPSPLQGTMPMKQPDPGLRSKEGFELSTDGRPLPPGARAARRASPMPIASNSFTPNPRMSLSLSQLTFRNTLMVDGQRDVAYADIEENLTRATEEGQQIALPTPIFEEPELPVPVITEPEPQSNKPRRAAGKLYGKSLIDDLESRKAEMRSKQRYVTLIIWMAFADYWLGSVFTGDERPSMMARGSLHRSSTLIDPADLQRPTSQRVNSFHSQPALQRRNSVGSQPLLNFDDDDRKLGQGPALDARMPKSRSVFGVDTLWEREMAKLRQIQEVERAAAEERMKREEAEEAKNKKKRKGKGKGKGKAVETPEASPSPAPEETMPRTSAEPPVLPDIPSTRVRRGPPLVDDDDEAESESDSGSEPGHAPMRKSSSARGDNNGWASDEETGPIRTTGTGPRYRPRKASHPEKFEMKVDDESDEDIPLAATLRRATTQPSASDSEEDEPLSKLLTKSFMGSSASSLKPSSAVSPIRDEDEDDKPLGLRASVIPPSLRLPSFTGNKGDDDDERPLAFHPEQQRKTQYTMLAQQQQMMMQMTGSMFFTPPMMAPGYFGPPMPQMVMPPMQMATPPPAPMHDAAKLNRVDKWRHDVAVEGPE</sequence>
<gene>
    <name evidence="2" type="ORF">NEOLEDRAFT_1242452</name>
</gene>
<dbReference type="EMBL" id="KV425577">
    <property type="protein sequence ID" value="KZT24520.1"/>
    <property type="molecule type" value="Genomic_DNA"/>
</dbReference>
<organism evidence="2 3">
    <name type="scientific">Neolentinus lepideus HHB14362 ss-1</name>
    <dbReference type="NCBI Taxonomy" id="1314782"/>
    <lineage>
        <taxon>Eukaryota</taxon>
        <taxon>Fungi</taxon>
        <taxon>Dikarya</taxon>
        <taxon>Basidiomycota</taxon>
        <taxon>Agaricomycotina</taxon>
        <taxon>Agaricomycetes</taxon>
        <taxon>Gloeophyllales</taxon>
        <taxon>Gloeophyllaceae</taxon>
        <taxon>Neolentinus</taxon>
    </lineage>
</organism>
<keyword evidence="3" id="KW-1185">Reference proteome</keyword>
<evidence type="ECO:0000313" key="2">
    <source>
        <dbReference type="EMBL" id="KZT24520.1"/>
    </source>
</evidence>
<feature type="region of interest" description="Disordered" evidence="1">
    <location>
        <begin position="359"/>
        <end position="378"/>
    </location>
</feature>
<dbReference type="AlphaFoldDB" id="A0A165S0V8"/>
<accession>A0A165S0V8</accession>
<evidence type="ECO:0000256" key="1">
    <source>
        <dbReference type="SAM" id="MobiDB-lite"/>
    </source>
</evidence>
<feature type="compositionally biased region" description="Acidic residues" evidence="1">
    <location>
        <begin position="703"/>
        <end position="715"/>
    </location>
</feature>
<feature type="compositionally biased region" description="Low complexity" evidence="1">
    <location>
        <begin position="813"/>
        <end position="826"/>
    </location>
</feature>
<dbReference type="OrthoDB" id="2564267at2759"/>
<feature type="compositionally biased region" description="Polar residues" evidence="1">
    <location>
        <begin position="557"/>
        <end position="583"/>
    </location>
</feature>
<evidence type="ECO:0000313" key="3">
    <source>
        <dbReference type="Proteomes" id="UP000076761"/>
    </source>
</evidence>